<sequence length="378" mass="41209">MGCEVTHKECSWGTAGLRICARGVSSLPCLPAICCGERKQEQSQLLELEGASFEALFTLGELIGHGTFGKVYGCQAYGGTDLCVKIVGVSGRHAARAAKLPNDEKLELLRLLRTLHHPNIVRYHQFFQSADAMYIVMSRCLGPDLMDHMEAVGELKMQAVKDISRMMLLAIDAVHRHGLMHRDIKPENFRFKDSDAAVLQLLDFGGAKVAGDVPKAHTVTGTLLYVAPEVFDGVYTKSCDVWSCGIVVFLLVSGHLPFQTSDVTILRSMHRDPVLTGECLFRGERWRQAPATARGLVRGLLSEAATRLTAAAASEHPWLESGDAEAEESDESCVASSGSGSHELKRTYFAWNLAESDASETCSDFQLEEVGKPIVAKA</sequence>
<feature type="domain" description="Protein kinase" evidence="7">
    <location>
        <begin position="57"/>
        <end position="319"/>
    </location>
</feature>
<keyword evidence="2" id="KW-0808">Transferase</keyword>
<dbReference type="GO" id="GO:0004674">
    <property type="term" value="F:protein serine/threonine kinase activity"/>
    <property type="evidence" value="ECO:0007669"/>
    <property type="project" value="UniProtKB-KW"/>
</dbReference>
<keyword evidence="5" id="KW-0067">ATP-binding</keyword>
<evidence type="ECO:0000259" key="7">
    <source>
        <dbReference type="PROSITE" id="PS50011"/>
    </source>
</evidence>
<name>A0AA36HLC5_9DINO</name>
<evidence type="ECO:0000256" key="2">
    <source>
        <dbReference type="ARBA" id="ARBA00022679"/>
    </source>
</evidence>
<feature type="region of interest" description="Disordered" evidence="6">
    <location>
        <begin position="317"/>
        <end position="340"/>
    </location>
</feature>
<dbReference type="Pfam" id="PF00069">
    <property type="entry name" value="Pkinase"/>
    <property type="match status" value="1"/>
</dbReference>
<proteinExistence type="predicted"/>
<dbReference type="Gene3D" id="1.10.510.10">
    <property type="entry name" value="Transferase(Phosphotransferase) domain 1"/>
    <property type="match status" value="1"/>
</dbReference>
<evidence type="ECO:0000313" key="8">
    <source>
        <dbReference type="EMBL" id="CAJ1370642.1"/>
    </source>
</evidence>
<accession>A0AA36HLC5</accession>
<keyword evidence="4" id="KW-0418">Kinase</keyword>
<gene>
    <name evidence="8" type="ORF">EVOR1521_LOCUS1168</name>
</gene>
<reference evidence="8" key="1">
    <citation type="submission" date="2023-08" db="EMBL/GenBank/DDBJ databases">
        <authorList>
            <person name="Chen Y."/>
            <person name="Shah S."/>
            <person name="Dougan E. K."/>
            <person name="Thang M."/>
            <person name="Chan C."/>
        </authorList>
    </citation>
    <scope>NUCLEOTIDE SEQUENCE</scope>
</reference>
<protein>
    <recommendedName>
        <fullName evidence="7">Protein kinase domain-containing protein</fullName>
    </recommendedName>
</protein>
<keyword evidence="1" id="KW-0723">Serine/threonine-protein kinase</keyword>
<comment type="caution">
    <text evidence="8">The sequence shown here is derived from an EMBL/GenBank/DDBJ whole genome shotgun (WGS) entry which is preliminary data.</text>
</comment>
<evidence type="ECO:0000256" key="4">
    <source>
        <dbReference type="ARBA" id="ARBA00022777"/>
    </source>
</evidence>
<dbReference type="PANTHER" id="PTHR24349">
    <property type="entry name" value="SERINE/THREONINE-PROTEIN KINASE"/>
    <property type="match status" value="1"/>
</dbReference>
<dbReference type="GO" id="GO:0005524">
    <property type="term" value="F:ATP binding"/>
    <property type="evidence" value="ECO:0007669"/>
    <property type="project" value="UniProtKB-KW"/>
</dbReference>
<dbReference type="InterPro" id="IPR011009">
    <property type="entry name" value="Kinase-like_dom_sf"/>
</dbReference>
<dbReference type="EMBL" id="CAUJNA010000031">
    <property type="protein sequence ID" value="CAJ1370642.1"/>
    <property type="molecule type" value="Genomic_DNA"/>
</dbReference>
<organism evidence="8 9">
    <name type="scientific">Effrenium voratum</name>
    <dbReference type="NCBI Taxonomy" id="2562239"/>
    <lineage>
        <taxon>Eukaryota</taxon>
        <taxon>Sar</taxon>
        <taxon>Alveolata</taxon>
        <taxon>Dinophyceae</taxon>
        <taxon>Suessiales</taxon>
        <taxon>Symbiodiniaceae</taxon>
        <taxon>Effrenium</taxon>
    </lineage>
</organism>
<dbReference type="InterPro" id="IPR000719">
    <property type="entry name" value="Prot_kinase_dom"/>
</dbReference>
<dbReference type="PROSITE" id="PS50011">
    <property type="entry name" value="PROTEIN_KINASE_DOM"/>
    <property type="match status" value="1"/>
</dbReference>
<evidence type="ECO:0000256" key="6">
    <source>
        <dbReference type="SAM" id="MobiDB-lite"/>
    </source>
</evidence>
<keyword evidence="3" id="KW-0547">Nucleotide-binding</keyword>
<dbReference type="AlphaFoldDB" id="A0AA36HLC5"/>
<keyword evidence="9" id="KW-1185">Reference proteome</keyword>
<feature type="compositionally biased region" description="Acidic residues" evidence="6">
    <location>
        <begin position="322"/>
        <end position="331"/>
    </location>
</feature>
<dbReference type="Proteomes" id="UP001178507">
    <property type="component" value="Unassembled WGS sequence"/>
</dbReference>
<dbReference type="SUPFAM" id="SSF56112">
    <property type="entry name" value="Protein kinase-like (PK-like)"/>
    <property type="match status" value="1"/>
</dbReference>
<dbReference type="InterPro" id="IPR050205">
    <property type="entry name" value="CDPK_Ser/Thr_kinases"/>
</dbReference>
<evidence type="ECO:0000256" key="5">
    <source>
        <dbReference type="ARBA" id="ARBA00022840"/>
    </source>
</evidence>
<evidence type="ECO:0000256" key="3">
    <source>
        <dbReference type="ARBA" id="ARBA00022741"/>
    </source>
</evidence>
<evidence type="ECO:0000256" key="1">
    <source>
        <dbReference type="ARBA" id="ARBA00022527"/>
    </source>
</evidence>
<evidence type="ECO:0000313" key="9">
    <source>
        <dbReference type="Proteomes" id="UP001178507"/>
    </source>
</evidence>
<dbReference type="SMART" id="SM00220">
    <property type="entry name" value="S_TKc"/>
    <property type="match status" value="1"/>
</dbReference>